<evidence type="ECO:0000256" key="3">
    <source>
        <dbReference type="PROSITE-ProRule" id="PRU00182"/>
    </source>
</evidence>
<gene>
    <name evidence="6" type="ORF">H9660_09455</name>
</gene>
<dbReference type="InterPro" id="IPR020103">
    <property type="entry name" value="PsdUridine_synth_cat_dom_sf"/>
</dbReference>
<dbReference type="SUPFAM" id="SSF55120">
    <property type="entry name" value="Pseudouridine synthase"/>
    <property type="match status" value="1"/>
</dbReference>
<evidence type="ECO:0000256" key="1">
    <source>
        <dbReference type="ARBA" id="ARBA00008348"/>
    </source>
</evidence>
<dbReference type="EMBL" id="JACSQZ010000031">
    <property type="protein sequence ID" value="MBD7915373.1"/>
    <property type="molecule type" value="Genomic_DNA"/>
</dbReference>
<dbReference type="EC" id="5.4.99.-" evidence="4"/>
<dbReference type="PANTHER" id="PTHR47683">
    <property type="entry name" value="PSEUDOURIDINE SYNTHASE FAMILY PROTEIN-RELATED"/>
    <property type="match status" value="1"/>
</dbReference>
<dbReference type="Gene3D" id="3.30.70.580">
    <property type="entry name" value="Pseudouridine synthase I, catalytic domain, N-terminal subdomain"/>
    <property type="match status" value="1"/>
</dbReference>
<name>A0ABR8Q4M5_9CLOT</name>
<evidence type="ECO:0000313" key="7">
    <source>
        <dbReference type="Proteomes" id="UP000640335"/>
    </source>
</evidence>
<dbReference type="InterPro" id="IPR036986">
    <property type="entry name" value="S4_RNA-bd_sf"/>
</dbReference>
<dbReference type="Gene3D" id="3.30.70.1560">
    <property type="entry name" value="Alpha-L RNA-binding motif"/>
    <property type="match status" value="1"/>
</dbReference>
<evidence type="ECO:0000256" key="4">
    <source>
        <dbReference type="RuleBase" id="RU003887"/>
    </source>
</evidence>
<dbReference type="SMART" id="SM00363">
    <property type="entry name" value="S4"/>
    <property type="match status" value="1"/>
</dbReference>
<organism evidence="6 7">
    <name type="scientific">Clostridium gallinarum</name>
    <dbReference type="NCBI Taxonomy" id="2762246"/>
    <lineage>
        <taxon>Bacteria</taxon>
        <taxon>Bacillati</taxon>
        <taxon>Bacillota</taxon>
        <taxon>Clostridia</taxon>
        <taxon>Eubacteriales</taxon>
        <taxon>Clostridiaceae</taxon>
        <taxon>Clostridium</taxon>
    </lineage>
</organism>
<dbReference type="RefSeq" id="WP_191750136.1">
    <property type="nucleotide sequence ID" value="NZ_JACSQZ010000031.1"/>
</dbReference>
<dbReference type="CDD" id="cd00165">
    <property type="entry name" value="S4"/>
    <property type="match status" value="1"/>
</dbReference>
<dbReference type="Proteomes" id="UP000640335">
    <property type="component" value="Unassembled WGS sequence"/>
</dbReference>
<dbReference type="Pfam" id="PF00849">
    <property type="entry name" value="PseudoU_synth_2"/>
    <property type="match status" value="1"/>
</dbReference>
<proteinExistence type="inferred from homology"/>
<dbReference type="Pfam" id="PF01479">
    <property type="entry name" value="S4"/>
    <property type="match status" value="1"/>
</dbReference>
<keyword evidence="2 4" id="KW-0413">Isomerase</keyword>
<protein>
    <recommendedName>
        <fullName evidence="4">Pseudouridine synthase</fullName>
        <ecNumber evidence="4">5.4.99.-</ecNumber>
    </recommendedName>
</protein>
<dbReference type="PROSITE" id="PS01149">
    <property type="entry name" value="PSI_RSU"/>
    <property type="match status" value="1"/>
</dbReference>
<evidence type="ECO:0000256" key="2">
    <source>
        <dbReference type="ARBA" id="ARBA00023235"/>
    </source>
</evidence>
<dbReference type="InterPro" id="IPR050343">
    <property type="entry name" value="RsuA_PseudoU_synthase"/>
</dbReference>
<accession>A0ABR8Q4M5</accession>
<dbReference type="SUPFAM" id="SSF55174">
    <property type="entry name" value="Alpha-L RNA-binding motif"/>
    <property type="match status" value="1"/>
</dbReference>
<dbReference type="InterPro" id="IPR018496">
    <property type="entry name" value="PsdUridine_synth_RsuA/RluB_CS"/>
</dbReference>
<dbReference type="NCBIfam" id="TIGR00093">
    <property type="entry name" value="pseudouridine synthase"/>
    <property type="match status" value="1"/>
</dbReference>
<evidence type="ECO:0000313" key="6">
    <source>
        <dbReference type="EMBL" id="MBD7915373.1"/>
    </source>
</evidence>
<reference evidence="6 7" key="1">
    <citation type="submission" date="2020-08" db="EMBL/GenBank/DDBJ databases">
        <title>A Genomic Blueprint of the Chicken Gut Microbiome.</title>
        <authorList>
            <person name="Gilroy R."/>
            <person name="Ravi A."/>
            <person name="Getino M."/>
            <person name="Pursley I."/>
            <person name="Horton D.L."/>
            <person name="Alikhan N.-F."/>
            <person name="Baker D."/>
            <person name="Gharbi K."/>
            <person name="Hall N."/>
            <person name="Watson M."/>
            <person name="Adriaenssens E.M."/>
            <person name="Foster-Nyarko E."/>
            <person name="Jarju S."/>
            <person name="Secka A."/>
            <person name="Antonio M."/>
            <person name="Oren A."/>
            <person name="Chaudhuri R."/>
            <person name="La Ragione R.M."/>
            <person name="Hildebrand F."/>
            <person name="Pallen M.J."/>
        </authorList>
    </citation>
    <scope>NUCLEOTIDE SEQUENCE [LARGE SCALE GENOMIC DNA]</scope>
    <source>
        <strain evidence="6 7">Sa3CUN1</strain>
    </source>
</reference>
<keyword evidence="3" id="KW-0694">RNA-binding</keyword>
<comment type="similarity">
    <text evidence="1 4">Belongs to the pseudouridine synthase RsuA family.</text>
</comment>
<evidence type="ECO:0000259" key="5">
    <source>
        <dbReference type="SMART" id="SM00363"/>
    </source>
</evidence>
<feature type="domain" description="RNA-binding S4" evidence="5">
    <location>
        <begin position="1"/>
        <end position="59"/>
    </location>
</feature>
<dbReference type="PROSITE" id="PS50889">
    <property type="entry name" value="S4"/>
    <property type="match status" value="1"/>
</dbReference>
<dbReference type="Gene3D" id="3.10.290.10">
    <property type="entry name" value="RNA-binding S4 domain"/>
    <property type="match status" value="1"/>
</dbReference>
<dbReference type="InterPro" id="IPR000748">
    <property type="entry name" value="PsdUridine_synth_RsuA/RluB/E/F"/>
</dbReference>
<keyword evidence="7" id="KW-1185">Reference proteome</keyword>
<dbReference type="PANTHER" id="PTHR47683:SF2">
    <property type="entry name" value="RNA-BINDING S4 DOMAIN-CONTAINING PROTEIN"/>
    <property type="match status" value="1"/>
</dbReference>
<dbReference type="InterPro" id="IPR002942">
    <property type="entry name" value="S4_RNA-bd"/>
</dbReference>
<sequence length="231" mass="27014">MRINKLLSNYGYCSRKEVSRLIEDKRIIVNGKLCEQGQWVEESDDILLDGEKVKQKEKIYLVLNKPRGIICTSSRDIKNNIIDFLNYKEYVFPVGRLDKDSEGLILMTNDGDLANRIISSESYHEKEYIVTLDKDFDDEFIYKMSNGVNILDTVTRPCIVTRINNNTFNIILTQGLNRQIRRMCKVFGYNVIKLERIRIVNIVSKGIESGMWRNLTKEEVENLKLYTKIEE</sequence>
<dbReference type="InterPro" id="IPR006145">
    <property type="entry name" value="PsdUridine_synth_RsuA/RluA"/>
</dbReference>
<dbReference type="InterPro" id="IPR020094">
    <property type="entry name" value="TruA/RsuA/RluB/E/F_N"/>
</dbReference>
<comment type="caution">
    <text evidence="6">The sequence shown here is derived from an EMBL/GenBank/DDBJ whole genome shotgun (WGS) entry which is preliminary data.</text>
</comment>
<dbReference type="InterPro" id="IPR042092">
    <property type="entry name" value="PsdUridine_s_RsuA/RluB/E/F_cat"/>
</dbReference>